<dbReference type="InterPro" id="IPR010127">
    <property type="entry name" value="Phasin_subfam-1"/>
</dbReference>
<evidence type="ECO:0000259" key="1">
    <source>
        <dbReference type="Pfam" id="PF09361"/>
    </source>
</evidence>
<accession>A0A935W3P0</accession>
<evidence type="ECO:0000313" key="2">
    <source>
        <dbReference type="EMBL" id="MBK7953249.1"/>
    </source>
</evidence>
<dbReference type="InterPro" id="IPR018968">
    <property type="entry name" value="Phasin"/>
</dbReference>
<reference evidence="2 3" key="1">
    <citation type="submission" date="2020-10" db="EMBL/GenBank/DDBJ databases">
        <title>Connecting structure to function with the recovery of over 1000 high-quality activated sludge metagenome-assembled genomes encoding full-length rRNA genes using long-read sequencing.</title>
        <authorList>
            <person name="Singleton C.M."/>
            <person name="Petriglieri F."/>
            <person name="Kristensen J.M."/>
            <person name="Kirkegaard R.H."/>
            <person name="Michaelsen T.Y."/>
            <person name="Andersen M.H."/>
            <person name="Karst S.M."/>
            <person name="Dueholm M.S."/>
            <person name="Nielsen P.H."/>
            <person name="Albertsen M."/>
        </authorList>
    </citation>
    <scope>NUCLEOTIDE SEQUENCE [LARGE SCALE GENOMIC DNA]</scope>
    <source>
        <strain evidence="2">Fred_18-Q3-R57-64_BAT3C.720</strain>
    </source>
</reference>
<gene>
    <name evidence="2" type="ORF">IPK02_04280</name>
</gene>
<feature type="domain" description="Phasin" evidence="1">
    <location>
        <begin position="8"/>
        <end position="107"/>
    </location>
</feature>
<evidence type="ECO:0000313" key="3">
    <source>
        <dbReference type="Proteomes" id="UP000706151"/>
    </source>
</evidence>
<dbReference type="AlphaFoldDB" id="A0A935W3P0"/>
<dbReference type="NCBIfam" id="TIGR01841">
    <property type="entry name" value="phasin"/>
    <property type="match status" value="1"/>
</dbReference>
<protein>
    <submittedName>
        <fullName evidence="2">Phasin family protein</fullName>
    </submittedName>
</protein>
<dbReference type="Pfam" id="PF09361">
    <property type="entry name" value="Phasin_2"/>
    <property type="match status" value="1"/>
</dbReference>
<name>A0A935W3P0_9PROT</name>
<proteinExistence type="predicted"/>
<sequence length="183" mass="19502">MNNPIDLEKLAQSQKANAQVMMTLVRTAFHGLEQLSALNLAASRELFNSTATGAQQMLGVKDPKELGNIAGSLARPNVDKLMEYSRSLYDLAANMQREITSVMEDQYSTLRHDTAGLISKVGAASPISGDVFGAAMKQMMTASSTAFENISQMAKQMTDIADTNVKAVSSATAQAAAALTPKK</sequence>
<comment type="caution">
    <text evidence="2">The sequence shown here is derived from an EMBL/GenBank/DDBJ whole genome shotgun (WGS) entry which is preliminary data.</text>
</comment>
<dbReference type="Proteomes" id="UP000706151">
    <property type="component" value="Unassembled WGS sequence"/>
</dbReference>
<dbReference type="EMBL" id="JADJOT010000003">
    <property type="protein sequence ID" value="MBK7953249.1"/>
    <property type="molecule type" value="Genomic_DNA"/>
</dbReference>
<organism evidence="2 3">
    <name type="scientific">Candidatus Accumulibacter affinis</name>
    <dbReference type="NCBI Taxonomy" id="2954384"/>
    <lineage>
        <taxon>Bacteria</taxon>
        <taxon>Pseudomonadati</taxon>
        <taxon>Pseudomonadota</taxon>
        <taxon>Betaproteobacteria</taxon>
        <taxon>Candidatus Accumulibacter</taxon>
    </lineage>
</organism>